<dbReference type="GO" id="GO:0047475">
    <property type="term" value="F:phenylacetate-CoA ligase activity"/>
    <property type="evidence" value="ECO:0007669"/>
    <property type="project" value="UniProtKB-EC"/>
</dbReference>
<dbReference type="CDD" id="cd05913">
    <property type="entry name" value="PaaK"/>
    <property type="match status" value="1"/>
</dbReference>
<dbReference type="Gene3D" id="3.30.300.30">
    <property type="match status" value="1"/>
</dbReference>
<dbReference type="PANTHER" id="PTHR43439:SF1">
    <property type="entry name" value="PHENYLACETATE-COENZYME A LIGASE"/>
    <property type="match status" value="1"/>
</dbReference>
<dbReference type="NCBIfam" id="TIGR02155">
    <property type="entry name" value="PA_CoA_ligase"/>
    <property type="match status" value="1"/>
</dbReference>
<dbReference type="InterPro" id="IPR042099">
    <property type="entry name" value="ANL_N_sf"/>
</dbReference>
<dbReference type="PIRSF" id="PIRSF006444">
    <property type="entry name" value="PaaK"/>
    <property type="match status" value="1"/>
</dbReference>
<dbReference type="InterPro" id="IPR028154">
    <property type="entry name" value="AMP-dep_Lig_C"/>
</dbReference>
<dbReference type="Gene3D" id="3.40.50.12780">
    <property type="entry name" value="N-terminal domain of ligase-like"/>
    <property type="match status" value="1"/>
</dbReference>
<name>A0A1K0IH95_CUPNE</name>
<keyword evidence="2 9" id="KW-0436">Ligase</keyword>
<reference evidence="12" key="1">
    <citation type="submission" date="2016-09" db="EMBL/GenBank/DDBJ databases">
        <authorList>
            <person name="Capua I."/>
            <person name="De Benedictis P."/>
            <person name="Joannis T."/>
            <person name="Lombin L.H."/>
            <person name="Cattoli G."/>
        </authorList>
    </citation>
    <scope>NUCLEOTIDE SEQUENCE</scope>
    <source>
        <strain evidence="12">B9</strain>
    </source>
</reference>
<dbReference type="EMBL" id="FMSH01000248">
    <property type="protein sequence ID" value="SCU76598.1"/>
    <property type="molecule type" value="Genomic_DNA"/>
</dbReference>
<evidence type="ECO:0000256" key="9">
    <source>
        <dbReference type="PIRNR" id="PIRNR006444"/>
    </source>
</evidence>
<evidence type="ECO:0000259" key="11">
    <source>
        <dbReference type="Pfam" id="PF14535"/>
    </source>
</evidence>
<evidence type="ECO:0000256" key="3">
    <source>
        <dbReference type="ARBA" id="ARBA00022741"/>
    </source>
</evidence>
<comment type="pathway">
    <text evidence="4 9">Aromatic compound metabolism; phenylacetate degradation.</text>
</comment>
<evidence type="ECO:0000256" key="2">
    <source>
        <dbReference type="ARBA" id="ARBA00022598"/>
    </source>
</evidence>
<protein>
    <recommendedName>
        <fullName evidence="7 9">Phenylacetate-coenzyme A ligase</fullName>
        <ecNumber evidence="6 9">6.2.1.30</ecNumber>
    </recommendedName>
    <alternativeName>
        <fullName evidence="8 9">Phenylacetyl-CoA ligase</fullName>
    </alternativeName>
</protein>
<comment type="catalytic activity">
    <reaction evidence="9">
        <text>2-phenylacetate + ATP + CoA = phenylacetyl-CoA + AMP + diphosphate</text>
        <dbReference type="Rhea" id="RHEA:20956"/>
        <dbReference type="ChEBI" id="CHEBI:18401"/>
        <dbReference type="ChEBI" id="CHEBI:30616"/>
        <dbReference type="ChEBI" id="CHEBI:33019"/>
        <dbReference type="ChEBI" id="CHEBI:57287"/>
        <dbReference type="ChEBI" id="CHEBI:57390"/>
        <dbReference type="ChEBI" id="CHEBI:456215"/>
        <dbReference type="EC" id="6.2.1.30"/>
    </reaction>
</comment>
<accession>A0A1K0IH95</accession>
<dbReference type="FunFam" id="3.40.50.12780:FF:000016">
    <property type="entry name" value="Phenylacetate-coenzyme A ligase"/>
    <property type="match status" value="1"/>
</dbReference>
<dbReference type="Pfam" id="PF14535">
    <property type="entry name" value="AMP-binding_C_2"/>
    <property type="match status" value="1"/>
</dbReference>
<evidence type="ECO:0000256" key="7">
    <source>
        <dbReference type="ARBA" id="ARBA00068695"/>
    </source>
</evidence>
<dbReference type="InterPro" id="IPR049623">
    <property type="entry name" value="PA_CoA_lig_proteobact_actino"/>
</dbReference>
<dbReference type="GO" id="GO:0010124">
    <property type="term" value="P:phenylacetate catabolic process"/>
    <property type="evidence" value="ECO:0007669"/>
    <property type="project" value="UniProtKB-UniRule"/>
</dbReference>
<dbReference type="InterPro" id="IPR000873">
    <property type="entry name" value="AMP-dep_synth/lig_dom"/>
</dbReference>
<feature type="domain" description="AMP-dependent synthetase/ligase" evidence="10">
    <location>
        <begin position="92"/>
        <end position="293"/>
    </location>
</feature>
<dbReference type="InterPro" id="IPR011880">
    <property type="entry name" value="PA_CoA_ligase"/>
</dbReference>
<dbReference type="AlphaFoldDB" id="A0A1K0IH95"/>
<dbReference type="InterPro" id="IPR045851">
    <property type="entry name" value="AMP-bd_C_sf"/>
</dbReference>
<evidence type="ECO:0000256" key="5">
    <source>
        <dbReference type="ARBA" id="ARBA00061566"/>
    </source>
</evidence>
<dbReference type="PANTHER" id="PTHR43439">
    <property type="entry name" value="PHENYLACETATE-COENZYME A LIGASE"/>
    <property type="match status" value="1"/>
</dbReference>
<proteinExistence type="inferred from homology"/>
<dbReference type="Pfam" id="PF00501">
    <property type="entry name" value="AMP-binding"/>
    <property type="match status" value="1"/>
</dbReference>
<evidence type="ECO:0000256" key="1">
    <source>
        <dbReference type="ARBA" id="ARBA00011245"/>
    </source>
</evidence>
<organism evidence="12">
    <name type="scientific">Cupriavidus necator</name>
    <name type="common">Alcaligenes eutrophus</name>
    <name type="synonym">Ralstonia eutropha</name>
    <dbReference type="NCBI Taxonomy" id="106590"/>
    <lineage>
        <taxon>Bacteria</taxon>
        <taxon>Pseudomonadati</taxon>
        <taxon>Pseudomonadota</taxon>
        <taxon>Betaproteobacteria</taxon>
        <taxon>Burkholderiales</taxon>
        <taxon>Burkholderiaceae</taxon>
        <taxon>Cupriavidus</taxon>
    </lineage>
</organism>
<comment type="function">
    <text evidence="9">Catalyzes the activation of phenylacetic acid (PA) to phenylacetyl-CoA (PA-CoA).</text>
</comment>
<comment type="similarity">
    <text evidence="5 9">Belongs to the phenylacetyl-CoA ligase family.</text>
</comment>
<feature type="domain" description="AMP-dependent ligase C-terminal" evidence="11">
    <location>
        <begin position="339"/>
        <end position="437"/>
    </location>
</feature>
<gene>
    <name evidence="12" type="primary">paaK</name>
    <name evidence="12" type="ORF">CNECB9_3210027</name>
</gene>
<keyword evidence="3 9" id="KW-0547">Nucleotide-binding</keyword>
<dbReference type="EC" id="6.2.1.30" evidence="6 9"/>
<evidence type="ECO:0000256" key="4">
    <source>
        <dbReference type="ARBA" id="ARBA00060591"/>
    </source>
</evidence>
<evidence type="ECO:0000259" key="10">
    <source>
        <dbReference type="Pfam" id="PF00501"/>
    </source>
</evidence>
<comment type="subunit">
    <text evidence="1">Monomer.</text>
</comment>
<dbReference type="RefSeq" id="WP_340526180.1">
    <property type="nucleotide sequence ID" value="NZ_FMSH01000248.1"/>
</dbReference>
<dbReference type="GO" id="GO:0000166">
    <property type="term" value="F:nucleotide binding"/>
    <property type="evidence" value="ECO:0007669"/>
    <property type="project" value="UniProtKB-KW"/>
</dbReference>
<dbReference type="SUPFAM" id="SSF56801">
    <property type="entry name" value="Acetyl-CoA synthetase-like"/>
    <property type="match status" value="1"/>
</dbReference>
<dbReference type="UniPathway" id="UPA00930"/>
<evidence type="ECO:0000256" key="6">
    <source>
        <dbReference type="ARBA" id="ARBA00066629"/>
    </source>
</evidence>
<sequence>MVQRIPNPNELEPIERASRDELQALQLERLKWSVRHAYDNVPHYRKAFHAAGVHPDDLQSLSDLSKFPFLTKQDLRDNYPFGMFAVPRAKVARVHASSGTTGKPTVVGYTAKDIDTWASVVARSIRAAGGRAGDLVHVSYGYGLFTGGLGAHYGAEKAGCTVIPMSGGQTEKQVQLIREFEPSIIMVTPSYMLNLIEEMERQGMDPSESSLKVGIFGAEPWTDAMRAEIEARAGIDAVDIYGLSEVMGPGVACECIESKDGPVIWEDHFYAEIIDPVTGEVLPDGEEGELVFTSLTKEALPVIRYRTRDLTRLLAPTSRSMRRIGKITGRSDDMLIIRGVNVFPSQIEELILKTPALAPQYQLVVTRDGHLDKLEVRVEARRGPSAALCADDRATLERELKAQIKTYVGVTTRVQVVDADGIERTTVGKARRVLDMRPKVTHEQPVGAI</sequence>
<evidence type="ECO:0000256" key="8">
    <source>
        <dbReference type="ARBA" id="ARBA00075111"/>
    </source>
</evidence>
<evidence type="ECO:0000313" key="12">
    <source>
        <dbReference type="EMBL" id="SCU76598.1"/>
    </source>
</evidence>
<dbReference type="InterPro" id="IPR051414">
    <property type="entry name" value="Adenylate-forming_Reductase"/>
</dbReference>